<name>A0A5B2U9E9_9FLAO</name>
<gene>
    <name evidence="2" type="ORF">FW780_01685</name>
</gene>
<accession>A0A5B2U9E9</accession>
<dbReference type="RefSeq" id="WP_149831906.1">
    <property type="nucleotide sequence ID" value="NZ_VUNZ01000001.1"/>
</dbReference>
<evidence type="ECO:0000313" key="3">
    <source>
        <dbReference type="Proteomes" id="UP000323082"/>
    </source>
</evidence>
<reference evidence="2 3" key="1">
    <citation type="journal article" date="2015" name="Int. J. Syst. Evol. Microbiol.">
        <title>Chryseobacterium sediminis sp. nov., isolated from a river sediment.</title>
        <authorList>
            <person name="Kampfer P."/>
            <person name="Busse H.J."/>
            <person name="McInroy J.A."/>
            <person name="Glaeser S.P."/>
        </authorList>
    </citation>
    <scope>NUCLEOTIDE SEQUENCE [LARGE SCALE GENOMIC DNA]</scope>
    <source>
        <strain evidence="2 3">IMT-174</strain>
    </source>
</reference>
<comment type="caution">
    <text evidence="2">The sequence shown here is derived from an EMBL/GenBank/DDBJ whole genome shotgun (WGS) entry which is preliminary data.</text>
</comment>
<feature type="domain" description="DUF3945" evidence="1">
    <location>
        <begin position="166"/>
        <end position="216"/>
    </location>
</feature>
<evidence type="ECO:0000313" key="2">
    <source>
        <dbReference type="EMBL" id="KAA2222938.1"/>
    </source>
</evidence>
<sequence>MNWTISGTIEARLSLQANDFGEVELRFHSVRRTPDFSKPFFGHVFSEEDRRNLMVSGNMGRVVDLVHGITGETVPSLISRDRLTNELVQVRAEWVRIPLVIKGVTLDESQRKVLREGKPLYIENMFSARGTLFNAAVQYNADKRYVEFLLRMGVTDLREVPRVFRGKELKKWQVEKLKAGEVVYVDGLVDRKGKGYQGYQGYLRFDKRIGKFEFSFKNTWKEEKKEEKGNVRNRGRGI</sequence>
<evidence type="ECO:0000259" key="1">
    <source>
        <dbReference type="Pfam" id="PF13101"/>
    </source>
</evidence>
<dbReference type="Pfam" id="PF13101">
    <property type="entry name" value="DUF3945"/>
    <property type="match status" value="2"/>
</dbReference>
<feature type="domain" description="DUF3945" evidence="1">
    <location>
        <begin position="101"/>
        <end position="149"/>
    </location>
</feature>
<proteinExistence type="predicted"/>
<dbReference type="OrthoDB" id="1081890at2"/>
<dbReference type="InterPro" id="IPR025222">
    <property type="entry name" value="DUF3945"/>
</dbReference>
<protein>
    <submittedName>
        <fullName evidence="2">DUF3945 domain-containing protein</fullName>
    </submittedName>
</protein>
<dbReference type="EMBL" id="VUNZ01000001">
    <property type="protein sequence ID" value="KAA2222938.1"/>
    <property type="molecule type" value="Genomic_DNA"/>
</dbReference>
<dbReference type="AlphaFoldDB" id="A0A5B2U9E9"/>
<dbReference type="Proteomes" id="UP000323082">
    <property type="component" value="Unassembled WGS sequence"/>
</dbReference>
<organism evidence="2 3">
    <name type="scientific">Chryseobacterium sediminis</name>
    <dbReference type="NCBI Taxonomy" id="1679494"/>
    <lineage>
        <taxon>Bacteria</taxon>
        <taxon>Pseudomonadati</taxon>
        <taxon>Bacteroidota</taxon>
        <taxon>Flavobacteriia</taxon>
        <taxon>Flavobacteriales</taxon>
        <taxon>Weeksellaceae</taxon>
        <taxon>Chryseobacterium group</taxon>
        <taxon>Chryseobacterium</taxon>
    </lineage>
</organism>